<comment type="caution">
    <text evidence="1">The sequence shown here is derived from an EMBL/GenBank/DDBJ whole genome shotgun (WGS) entry which is preliminary data.</text>
</comment>
<reference evidence="1" key="1">
    <citation type="submission" date="2020-06" db="EMBL/GenBank/DDBJ databases">
        <title>Legume-microbial interactions unlock mineral nutrients during tropical forest succession.</title>
        <authorList>
            <person name="Epihov D.Z."/>
        </authorList>
    </citation>
    <scope>NUCLEOTIDE SEQUENCE [LARGE SCALE GENOMIC DNA]</scope>
    <source>
        <strain evidence="1">Pan2503</strain>
    </source>
</reference>
<dbReference type="Proteomes" id="UP000567293">
    <property type="component" value="Unassembled WGS sequence"/>
</dbReference>
<organism evidence="1 2">
    <name type="scientific">Candidatus Acidiferrum panamense</name>
    <dbReference type="NCBI Taxonomy" id="2741543"/>
    <lineage>
        <taxon>Bacteria</taxon>
        <taxon>Pseudomonadati</taxon>
        <taxon>Acidobacteriota</taxon>
        <taxon>Terriglobia</taxon>
        <taxon>Candidatus Acidiferrales</taxon>
        <taxon>Candidatus Acidiferrum</taxon>
    </lineage>
</organism>
<dbReference type="AlphaFoldDB" id="A0A7V8SV85"/>
<evidence type="ECO:0000313" key="1">
    <source>
        <dbReference type="EMBL" id="MBA0083653.1"/>
    </source>
</evidence>
<accession>A0A7V8SV85</accession>
<sequence length="77" mass="8323">MKAAGRRKVGEPELKLEPFNGSKAYGTLWFGENIVGVLTPKDLVDVARIANVSDERVKELTTAVLGYYAAGIKAVTK</sequence>
<keyword evidence="2" id="KW-1185">Reference proteome</keyword>
<evidence type="ECO:0000313" key="2">
    <source>
        <dbReference type="Proteomes" id="UP000567293"/>
    </source>
</evidence>
<gene>
    <name evidence="1" type="ORF">HRJ53_01520</name>
</gene>
<proteinExistence type="predicted"/>
<dbReference type="EMBL" id="JACDQQ010000155">
    <property type="protein sequence ID" value="MBA0083653.1"/>
    <property type="molecule type" value="Genomic_DNA"/>
</dbReference>
<name>A0A7V8SV85_9BACT</name>
<protein>
    <submittedName>
        <fullName evidence="1">Uncharacterized protein</fullName>
    </submittedName>
</protein>